<name>A0ACC0AWK4_CATRO</name>
<evidence type="ECO:0000313" key="1">
    <source>
        <dbReference type="EMBL" id="KAI5664924.1"/>
    </source>
</evidence>
<comment type="caution">
    <text evidence="1">The sequence shown here is derived from an EMBL/GenBank/DDBJ whole genome shotgun (WGS) entry which is preliminary data.</text>
</comment>
<dbReference type="EMBL" id="CM044705">
    <property type="protein sequence ID" value="KAI5664924.1"/>
    <property type="molecule type" value="Genomic_DNA"/>
</dbReference>
<organism evidence="1 2">
    <name type="scientific">Catharanthus roseus</name>
    <name type="common">Madagascar periwinkle</name>
    <name type="synonym">Vinca rosea</name>
    <dbReference type="NCBI Taxonomy" id="4058"/>
    <lineage>
        <taxon>Eukaryota</taxon>
        <taxon>Viridiplantae</taxon>
        <taxon>Streptophyta</taxon>
        <taxon>Embryophyta</taxon>
        <taxon>Tracheophyta</taxon>
        <taxon>Spermatophyta</taxon>
        <taxon>Magnoliopsida</taxon>
        <taxon>eudicotyledons</taxon>
        <taxon>Gunneridae</taxon>
        <taxon>Pentapetalae</taxon>
        <taxon>asterids</taxon>
        <taxon>lamiids</taxon>
        <taxon>Gentianales</taxon>
        <taxon>Apocynaceae</taxon>
        <taxon>Rauvolfioideae</taxon>
        <taxon>Vinceae</taxon>
        <taxon>Catharanthinae</taxon>
        <taxon>Catharanthus</taxon>
    </lineage>
</organism>
<reference evidence="2" key="1">
    <citation type="journal article" date="2023" name="Nat. Plants">
        <title>Single-cell RNA sequencing provides a high-resolution roadmap for understanding the multicellular compartmentation of specialized metabolism.</title>
        <authorList>
            <person name="Sun S."/>
            <person name="Shen X."/>
            <person name="Li Y."/>
            <person name="Li Y."/>
            <person name="Wang S."/>
            <person name="Li R."/>
            <person name="Zhang H."/>
            <person name="Shen G."/>
            <person name="Guo B."/>
            <person name="Wei J."/>
            <person name="Xu J."/>
            <person name="St-Pierre B."/>
            <person name="Chen S."/>
            <person name="Sun C."/>
        </authorList>
    </citation>
    <scope>NUCLEOTIDE SEQUENCE [LARGE SCALE GENOMIC DNA]</scope>
</reference>
<dbReference type="Proteomes" id="UP001060085">
    <property type="component" value="Linkage Group LG05"/>
</dbReference>
<sequence length="126" mass="14260">MELKIWLGNKTFQESQSGLEIRAARGFSPTPHARLAAIGSYQRNGRWGRHEPMDRLKVNTLIYSRNIRADAGCEVCQHPCEICIHALRDCGEAQWVWRVLLPPQRVHAFFLPGPLILGLIGTLPYA</sequence>
<keyword evidence="2" id="KW-1185">Reference proteome</keyword>
<proteinExistence type="predicted"/>
<evidence type="ECO:0000313" key="2">
    <source>
        <dbReference type="Proteomes" id="UP001060085"/>
    </source>
</evidence>
<accession>A0ACC0AWK4</accession>
<protein>
    <submittedName>
        <fullName evidence="1">Uncharacterized protein</fullName>
    </submittedName>
</protein>
<gene>
    <name evidence="1" type="ORF">M9H77_24247</name>
</gene>